<organism evidence="2 3">
    <name type="scientific">Nostoc sphaeroides CCNUC1</name>
    <dbReference type="NCBI Taxonomy" id="2653204"/>
    <lineage>
        <taxon>Bacteria</taxon>
        <taxon>Bacillati</taxon>
        <taxon>Cyanobacteriota</taxon>
        <taxon>Cyanophyceae</taxon>
        <taxon>Nostocales</taxon>
        <taxon>Nostocaceae</taxon>
        <taxon>Nostoc</taxon>
    </lineage>
</organism>
<dbReference type="KEGG" id="nsh:GXM_09438"/>
<dbReference type="Proteomes" id="UP000326678">
    <property type="component" value="Chromosome Gxm2"/>
</dbReference>
<dbReference type="EMBL" id="CP045227">
    <property type="protein sequence ID" value="QFS51944.1"/>
    <property type="molecule type" value="Genomic_DNA"/>
</dbReference>
<accession>A0A5P8WGW8</accession>
<protein>
    <submittedName>
        <fullName evidence="2">Uncharacterized protein</fullName>
    </submittedName>
</protein>
<keyword evidence="1" id="KW-1133">Transmembrane helix</keyword>
<keyword evidence="1" id="KW-0472">Membrane</keyword>
<evidence type="ECO:0000256" key="1">
    <source>
        <dbReference type="SAM" id="Phobius"/>
    </source>
</evidence>
<dbReference type="AlphaFoldDB" id="A0A5P8WGW8"/>
<feature type="transmembrane region" description="Helical" evidence="1">
    <location>
        <begin position="6"/>
        <end position="24"/>
    </location>
</feature>
<sequence>MNCSLFIKGISAVAATIICGYFGTQYLGRNIMYVISGAIAGTGITAFMVDRITGQNEIDQVMLRRPRPFDFAQGKPLNRPTSCIGCKYYHGISYNGSPLICSVHPEGIEGAKCPDWQGFQLSKEGAIT</sequence>
<evidence type="ECO:0000313" key="3">
    <source>
        <dbReference type="Proteomes" id="UP000326678"/>
    </source>
</evidence>
<evidence type="ECO:0000313" key="2">
    <source>
        <dbReference type="EMBL" id="QFS51944.1"/>
    </source>
</evidence>
<keyword evidence="3" id="KW-1185">Reference proteome</keyword>
<proteinExistence type="predicted"/>
<keyword evidence="1" id="KW-0812">Transmembrane</keyword>
<feature type="transmembrane region" description="Helical" evidence="1">
    <location>
        <begin position="31"/>
        <end position="49"/>
    </location>
</feature>
<reference evidence="2 3" key="1">
    <citation type="submission" date="2019-10" db="EMBL/GenBank/DDBJ databases">
        <title>Genomic and transcriptomic insights into the perfect genentic adaptation of a filamentous nitrogen-fixing cyanobacterium to rice fields.</title>
        <authorList>
            <person name="Chen Z."/>
        </authorList>
    </citation>
    <scope>NUCLEOTIDE SEQUENCE [LARGE SCALE GENOMIC DNA]</scope>
    <source>
        <strain evidence="2">CCNUC1</strain>
    </source>
</reference>
<dbReference type="RefSeq" id="WP_152592225.1">
    <property type="nucleotide sequence ID" value="NZ_CP045227.1"/>
</dbReference>
<name>A0A5P8WGW8_9NOSO</name>
<gene>
    <name evidence="2" type="ORF">GXM_09438</name>
</gene>